<evidence type="ECO:0000259" key="2">
    <source>
        <dbReference type="Pfam" id="PF05678"/>
    </source>
</evidence>
<feature type="compositionally biased region" description="Low complexity" evidence="1">
    <location>
        <begin position="37"/>
        <end position="47"/>
    </location>
</feature>
<dbReference type="PANTHER" id="PTHR33143:SF4">
    <property type="entry name" value="VQ DOMAIN-CONTAINING PROTEIN"/>
    <property type="match status" value="1"/>
</dbReference>
<protein>
    <submittedName>
        <fullName evidence="3">Putative VQ motif-containing protein 20</fullName>
    </submittedName>
</protein>
<proteinExistence type="predicted"/>
<dbReference type="GO" id="GO:0005634">
    <property type="term" value="C:nucleus"/>
    <property type="evidence" value="ECO:0007669"/>
    <property type="project" value="TreeGrafter"/>
</dbReference>
<dbReference type="Pfam" id="PF05678">
    <property type="entry name" value="VQ"/>
    <property type="match status" value="1"/>
</dbReference>
<dbReference type="EMBL" id="GHES01004950">
    <property type="protein sequence ID" value="MPA35509.1"/>
    <property type="molecule type" value="Transcribed_RNA"/>
</dbReference>
<dbReference type="AlphaFoldDB" id="A0A5B6YV60"/>
<sequence length="223" mass="24486">MSPTQFNDHQHAKREINGFYPSPLKINKDSHFIKKLSPSSSSSSTSSLANCMAGGTTTTKPQQRHPVIIYTHSPKIIHTHPRDFMALVQKLTGLSRSDEDDFSQPKQQPAGNNSPEDGSKNPKTAGSNDDNESSSVVTDENCGSTTVGDAHAQVNSCFVPTIFDPHNPCFSNVPLFAPSSSDFLFSNQPFYNYNTDSLFFMPNVRSSISSSSSLEGMKEFHEF</sequence>
<gene>
    <name evidence="3" type="ORF">Din_004950</name>
</gene>
<feature type="compositionally biased region" description="Polar residues" evidence="1">
    <location>
        <begin position="104"/>
        <end position="145"/>
    </location>
</feature>
<evidence type="ECO:0000313" key="3">
    <source>
        <dbReference type="EMBL" id="MPA35509.1"/>
    </source>
</evidence>
<reference evidence="3" key="1">
    <citation type="submission" date="2019-08" db="EMBL/GenBank/DDBJ databases">
        <title>Reference gene set and small RNA set construction with multiple tissues from Davidia involucrata Baill.</title>
        <authorList>
            <person name="Yang H."/>
            <person name="Zhou C."/>
            <person name="Li G."/>
            <person name="Wang J."/>
            <person name="Gao P."/>
            <person name="Wang M."/>
            <person name="Wang R."/>
            <person name="Zhao Y."/>
        </authorList>
    </citation>
    <scope>NUCLEOTIDE SEQUENCE</scope>
    <source>
        <tissue evidence="3">Mixed with DoveR01_LX</tissue>
    </source>
</reference>
<dbReference type="InterPro" id="IPR039607">
    <property type="entry name" value="VQ_8/17/18/20/21/25"/>
</dbReference>
<organism evidence="3">
    <name type="scientific">Davidia involucrata</name>
    <name type="common">Dove tree</name>
    <dbReference type="NCBI Taxonomy" id="16924"/>
    <lineage>
        <taxon>Eukaryota</taxon>
        <taxon>Viridiplantae</taxon>
        <taxon>Streptophyta</taxon>
        <taxon>Embryophyta</taxon>
        <taxon>Tracheophyta</taxon>
        <taxon>Spermatophyta</taxon>
        <taxon>Magnoliopsida</taxon>
        <taxon>eudicotyledons</taxon>
        <taxon>Gunneridae</taxon>
        <taxon>Pentapetalae</taxon>
        <taxon>asterids</taxon>
        <taxon>Cornales</taxon>
        <taxon>Nyssaceae</taxon>
        <taxon>Davidia</taxon>
    </lineage>
</organism>
<feature type="region of interest" description="Disordered" evidence="1">
    <location>
        <begin position="1"/>
        <end position="21"/>
    </location>
</feature>
<feature type="region of interest" description="Disordered" evidence="1">
    <location>
        <begin position="35"/>
        <end position="63"/>
    </location>
</feature>
<dbReference type="PANTHER" id="PTHR33143">
    <property type="entry name" value="F16F4.1 PROTEIN-RELATED"/>
    <property type="match status" value="1"/>
</dbReference>
<feature type="region of interest" description="Disordered" evidence="1">
    <location>
        <begin position="95"/>
        <end position="145"/>
    </location>
</feature>
<dbReference type="InterPro" id="IPR008889">
    <property type="entry name" value="VQ"/>
</dbReference>
<name>A0A5B6YV60_DAVIN</name>
<evidence type="ECO:0000256" key="1">
    <source>
        <dbReference type="SAM" id="MobiDB-lite"/>
    </source>
</evidence>
<accession>A0A5B6YV60</accession>
<feature type="domain" description="VQ" evidence="2">
    <location>
        <begin position="71"/>
        <end position="95"/>
    </location>
</feature>